<dbReference type="Proteomes" id="UP000239425">
    <property type="component" value="Unassembled WGS sequence"/>
</dbReference>
<sequence length="79" mass="9370">MKLSLLIRVKNKKRIKNRNNKQKNFYSGKKRRHTLNSQLVVDKKTKQVIYTACTNGKRHDFRLIKKSGTKIHPTSARDY</sequence>
<dbReference type="Pfam" id="PF13359">
    <property type="entry name" value="DDE_Tnp_4"/>
    <property type="match status" value="1"/>
</dbReference>
<evidence type="ECO:0000256" key="2">
    <source>
        <dbReference type="ARBA" id="ARBA00022723"/>
    </source>
</evidence>
<protein>
    <recommendedName>
        <fullName evidence="3">DDE Tnp4 domain-containing protein</fullName>
    </recommendedName>
</protein>
<evidence type="ECO:0000313" key="5">
    <source>
        <dbReference type="Proteomes" id="UP000239425"/>
    </source>
</evidence>
<dbReference type="InterPro" id="IPR027806">
    <property type="entry name" value="HARBI1_dom"/>
</dbReference>
<reference evidence="4 5" key="1">
    <citation type="submission" date="2017-11" db="EMBL/GenBank/DDBJ databases">
        <title>Comparative genomic analysis of Holospora spp., intranuclear symbionts of paramecia.</title>
        <authorList>
            <person name="Garushyants S.K."/>
            <person name="Beliavskaya A."/>
            <person name="Malko D.B."/>
            <person name="Logacheva M.D."/>
            <person name="Rautian M.S."/>
            <person name="Gelfand M.S."/>
        </authorList>
    </citation>
    <scope>NUCLEOTIDE SEQUENCE [LARGE SCALE GENOMIC DNA]</scope>
    <source>
        <strain evidence="5">02AZ16</strain>
    </source>
</reference>
<comment type="caution">
    <text evidence="4">The sequence shown here is derived from an EMBL/GenBank/DDBJ whole genome shotgun (WGS) entry which is preliminary data.</text>
</comment>
<keyword evidence="5" id="KW-1185">Reference proteome</keyword>
<organism evidence="4 5">
    <name type="scientific">Holospora curviuscula</name>
    <dbReference type="NCBI Taxonomy" id="1082868"/>
    <lineage>
        <taxon>Bacteria</taxon>
        <taxon>Pseudomonadati</taxon>
        <taxon>Pseudomonadota</taxon>
        <taxon>Alphaproteobacteria</taxon>
        <taxon>Holosporales</taxon>
        <taxon>Holosporaceae</taxon>
        <taxon>Holospora</taxon>
    </lineage>
</organism>
<keyword evidence="2" id="KW-0479">Metal-binding</keyword>
<dbReference type="GO" id="GO:0046872">
    <property type="term" value="F:metal ion binding"/>
    <property type="evidence" value="ECO:0007669"/>
    <property type="project" value="UniProtKB-KW"/>
</dbReference>
<name>A0A2S5R864_9PROT</name>
<gene>
    <name evidence="4" type="ORF">HCUR_01021</name>
</gene>
<accession>A0A2S5R864</accession>
<dbReference type="EMBL" id="PHHC01000096">
    <property type="protein sequence ID" value="PPE03483.1"/>
    <property type="molecule type" value="Genomic_DNA"/>
</dbReference>
<evidence type="ECO:0000313" key="4">
    <source>
        <dbReference type="EMBL" id="PPE03483.1"/>
    </source>
</evidence>
<evidence type="ECO:0000256" key="1">
    <source>
        <dbReference type="ARBA" id="ARBA00001968"/>
    </source>
</evidence>
<dbReference type="AlphaFoldDB" id="A0A2S5R864"/>
<proteinExistence type="predicted"/>
<comment type="cofactor">
    <cofactor evidence="1">
        <name>a divalent metal cation</name>
        <dbReference type="ChEBI" id="CHEBI:60240"/>
    </cofactor>
</comment>
<feature type="domain" description="DDE Tnp4" evidence="3">
    <location>
        <begin position="18"/>
        <end position="69"/>
    </location>
</feature>
<evidence type="ECO:0000259" key="3">
    <source>
        <dbReference type="Pfam" id="PF13359"/>
    </source>
</evidence>